<keyword evidence="3" id="KW-1185">Reference proteome</keyword>
<protein>
    <submittedName>
        <fullName evidence="2">Uncharacterized protein</fullName>
    </submittedName>
</protein>
<feature type="compositionally biased region" description="Low complexity" evidence="1">
    <location>
        <begin position="142"/>
        <end position="159"/>
    </location>
</feature>
<evidence type="ECO:0000313" key="2">
    <source>
        <dbReference type="EMBL" id="KAF1950100.1"/>
    </source>
</evidence>
<dbReference type="EMBL" id="ML977028">
    <property type="protein sequence ID" value="KAF1950100.1"/>
    <property type="molecule type" value="Genomic_DNA"/>
</dbReference>
<proteinExistence type="predicted"/>
<dbReference type="AlphaFoldDB" id="A0A6A5TCT9"/>
<name>A0A6A5TCT9_9PLEO</name>
<evidence type="ECO:0000313" key="3">
    <source>
        <dbReference type="Proteomes" id="UP000800035"/>
    </source>
</evidence>
<accession>A0A6A5TCT9</accession>
<gene>
    <name evidence="2" type="ORF">CC80DRAFT_554562</name>
</gene>
<reference evidence="2" key="1">
    <citation type="journal article" date="2020" name="Stud. Mycol.">
        <title>101 Dothideomycetes genomes: a test case for predicting lifestyles and emergence of pathogens.</title>
        <authorList>
            <person name="Haridas S."/>
            <person name="Albert R."/>
            <person name="Binder M."/>
            <person name="Bloem J."/>
            <person name="Labutti K."/>
            <person name="Salamov A."/>
            <person name="Andreopoulos B."/>
            <person name="Baker S."/>
            <person name="Barry K."/>
            <person name="Bills G."/>
            <person name="Bluhm B."/>
            <person name="Cannon C."/>
            <person name="Castanera R."/>
            <person name="Culley D."/>
            <person name="Daum C."/>
            <person name="Ezra D."/>
            <person name="Gonzalez J."/>
            <person name="Henrissat B."/>
            <person name="Kuo A."/>
            <person name="Liang C."/>
            <person name="Lipzen A."/>
            <person name="Lutzoni F."/>
            <person name="Magnuson J."/>
            <person name="Mondo S."/>
            <person name="Nolan M."/>
            <person name="Ohm R."/>
            <person name="Pangilinan J."/>
            <person name="Park H.-J."/>
            <person name="Ramirez L."/>
            <person name="Alfaro M."/>
            <person name="Sun H."/>
            <person name="Tritt A."/>
            <person name="Yoshinaga Y."/>
            <person name="Zwiers L.-H."/>
            <person name="Turgeon B."/>
            <person name="Goodwin S."/>
            <person name="Spatafora J."/>
            <person name="Crous P."/>
            <person name="Grigoriev I."/>
        </authorList>
    </citation>
    <scope>NUCLEOTIDE SEQUENCE</scope>
    <source>
        <strain evidence="2">CBS 675.92</strain>
    </source>
</reference>
<organism evidence="2 3">
    <name type="scientific">Byssothecium circinans</name>
    <dbReference type="NCBI Taxonomy" id="147558"/>
    <lineage>
        <taxon>Eukaryota</taxon>
        <taxon>Fungi</taxon>
        <taxon>Dikarya</taxon>
        <taxon>Ascomycota</taxon>
        <taxon>Pezizomycotina</taxon>
        <taxon>Dothideomycetes</taxon>
        <taxon>Pleosporomycetidae</taxon>
        <taxon>Pleosporales</taxon>
        <taxon>Massarineae</taxon>
        <taxon>Massarinaceae</taxon>
        <taxon>Byssothecium</taxon>
    </lineage>
</organism>
<dbReference type="Proteomes" id="UP000800035">
    <property type="component" value="Unassembled WGS sequence"/>
</dbReference>
<feature type="region of interest" description="Disordered" evidence="1">
    <location>
        <begin position="139"/>
        <end position="166"/>
    </location>
</feature>
<sequence>MAAKPICEEVSLGTLGEVGGHLLCRWKSRQTVAWSGTRLRTWAVRQKSDRGNDGEKAASCVKSSKTENVQKINGATARGHEVKKTRSSGDCIAVDHTHHGATTESASSLTCVSNSSPVASGLVRSPELSNFCDYIDHEGGSDDTSVTSSSTTSTMSTNNSKDHAITNPHAWHITIPEAPSKGKDDLKPIHSDHVLPKLPVGGIAAARPRFNQAAMYNEAPGSYSLENDQLTISSSLEEIETPSEAAERITRQRFAARNEGSHTEAELWLLKVNDNLKGVQSLRALPSPLRSEIIVKYGDEEVDPQQDLEDCSVVGGSVPVVDVDEDDSSSVANSEESSLFDEIVPDADCTFATLVDVVIPSSSLATLGGFFDNYTLSRDSLDDKKQTLGSDAAKTDLEPPTMSVEYVSPENVATHAGMDKPINSLSSIPKEISRSRECLPAIAKKDTISNREFMPAIPNETTTTQSRLPAASENSLKDRVAIDQSGSILTL</sequence>
<evidence type="ECO:0000256" key="1">
    <source>
        <dbReference type="SAM" id="MobiDB-lite"/>
    </source>
</evidence>